<sequence>MIGKRLLFGGTKTKIQTSIPTTPPSSKDKSSSPVKKDSPRNRKFIPGQSTPIPDSPSTPDVYRVNVFEGLEVPFEILFSMPNVQEHFHEYLKRTHNEDGFLFIMAVNEFKNMNNDSFEQANFAVSIMDTFLTVGSQHEINIDNESRSGAINVILDKNRVGYPGVQNEVFDDIVAIVRKEMKDDGFLRYVHTAYFGDFIRSQGREFVIDVITPGLNPKNQTFHISQVLSIAYMRSALRKFGNRKHELIIDIYEEIQRFRSLRGCSRKECGIELLELVYDSELCDAKCMTKLTDGLDQEVDLIRSGLFDHVEIVACKTLVELYERFHSSLIFNQCVVGFVSQQFEKLEHPWGEESVSTR</sequence>
<feature type="compositionally biased region" description="Low complexity" evidence="1">
    <location>
        <begin position="49"/>
        <end position="58"/>
    </location>
</feature>
<evidence type="ECO:0000256" key="1">
    <source>
        <dbReference type="SAM" id="MobiDB-lite"/>
    </source>
</evidence>
<dbReference type="AlphaFoldDB" id="A0AAW2ZQP5"/>
<feature type="compositionally biased region" description="Basic and acidic residues" evidence="1">
    <location>
        <begin position="26"/>
        <end position="40"/>
    </location>
</feature>
<dbReference type="PANTHER" id="PTHR10845:SF254">
    <property type="entry name" value="RGS DOMAIN-CONTAINING PROTEIN-RELATED"/>
    <property type="match status" value="1"/>
</dbReference>
<dbReference type="SUPFAM" id="SSF48097">
    <property type="entry name" value="Regulator of G-protein signaling, RGS"/>
    <property type="match status" value="1"/>
</dbReference>
<keyword evidence="4" id="KW-1185">Reference proteome</keyword>
<dbReference type="SMART" id="SM00315">
    <property type="entry name" value="RGS"/>
    <property type="match status" value="1"/>
</dbReference>
<evidence type="ECO:0000313" key="4">
    <source>
        <dbReference type="Proteomes" id="UP001431209"/>
    </source>
</evidence>
<comment type="caution">
    <text evidence="3">The sequence shown here is derived from an EMBL/GenBank/DDBJ whole genome shotgun (WGS) entry which is preliminary data.</text>
</comment>
<dbReference type="Gene3D" id="1.10.167.10">
    <property type="entry name" value="Regulator of G-protein Signalling 4, domain 2"/>
    <property type="match status" value="1"/>
</dbReference>
<feature type="domain" description="RGS" evidence="2">
    <location>
        <begin position="73"/>
        <end position="198"/>
    </location>
</feature>
<reference evidence="3 4" key="1">
    <citation type="submission" date="2024-03" db="EMBL/GenBank/DDBJ databases">
        <title>The Acrasis kona genome and developmental transcriptomes reveal deep origins of eukaryotic multicellular pathways.</title>
        <authorList>
            <person name="Sheikh S."/>
            <person name="Fu C.-J."/>
            <person name="Brown M.W."/>
            <person name="Baldauf S.L."/>
        </authorList>
    </citation>
    <scope>NUCLEOTIDE SEQUENCE [LARGE SCALE GENOMIC DNA]</scope>
    <source>
        <strain evidence="3 4">ATCC MYA-3509</strain>
    </source>
</reference>
<dbReference type="EMBL" id="JAOPGA020001811">
    <property type="protein sequence ID" value="KAL0491539.1"/>
    <property type="molecule type" value="Genomic_DNA"/>
</dbReference>
<evidence type="ECO:0000313" key="3">
    <source>
        <dbReference type="EMBL" id="KAL0491539.1"/>
    </source>
</evidence>
<name>A0AAW2ZQP5_9EUKA</name>
<gene>
    <name evidence="3" type="ORF">AKO1_010285</name>
</gene>
<dbReference type="InterPro" id="IPR036305">
    <property type="entry name" value="RGS_sf"/>
</dbReference>
<dbReference type="Pfam" id="PF00615">
    <property type="entry name" value="RGS"/>
    <property type="match status" value="1"/>
</dbReference>
<dbReference type="PANTHER" id="PTHR10845">
    <property type="entry name" value="REGULATOR OF G PROTEIN SIGNALING"/>
    <property type="match status" value="1"/>
</dbReference>
<dbReference type="InterPro" id="IPR044926">
    <property type="entry name" value="RGS_subdomain_2"/>
</dbReference>
<evidence type="ECO:0000259" key="2">
    <source>
        <dbReference type="PROSITE" id="PS50132"/>
    </source>
</evidence>
<dbReference type="InterPro" id="IPR016137">
    <property type="entry name" value="RGS"/>
</dbReference>
<dbReference type="Proteomes" id="UP001431209">
    <property type="component" value="Unassembled WGS sequence"/>
</dbReference>
<organism evidence="3 4">
    <name type="scientific">Acrasis kona</name>
    <dbReference type="NCBI Taxonomy" id="1008807"/>
    <lineage>
        <taxon>Eukaryota</taxon>
        <taxon>Discoba</taxon>
        <taxon>Heterolobosea</taxon>
        <taxon>Tetramitia</taxon>
        <taxon>Eutetramitia</taxon>
        <taxon>Acrasidae</taxon>
        <taxon>Acrasis</taxon>
    </lineage>
</organism>
<feature type="region of interest" description="Disordered" evidence="1">
    <location>
        <begin position="1"/>
        <end position="58"/>
    </location>
</feature>
<proteinExistence type="predicted"/>
<dbReference type="CDD" id="cd07440">
    <property type="entry name" value="RGS"/>
    <property type="match status" value="1"/>
</dbReference>
<feature type="compositionally biased region" description="Low complexity" evidence="1">
    <location>
        <begin position="11"/>
        <end position="20"/>
    </location>
</feature>
<protein>
    <submittedName>
        <fullName evidence="3">Regulator of G-protein signaling</fullName>
    </submittedName>
</protein>
<accession>A0AAW2ZQP5</accession>
<dbReference type="PROSITE" id="PS50132">
    <property type="entry name" value="RGS"/>
    <property type="match status" value="1"/>
</dbReference>